<reference evidence="7" key="3">
    <citation type="submission" date="2017-05" db="EMBL/GenBank/DDBJ databases">
        <authorList>
            <person name="Munson-Mcgee J.H."/>
        </authorList>
    </citation>
    <scope>NUCLEOTIDE SEQUENCE</scope>
    <source>
        <strain evidence="7">SCGC AB-777_F03</strain>
    </source>
</reference>
<gene>
    <name evidence="8" type="primary">rps15p</name>
    <name evidence="7" type="ORF">DDW03_000375</name>
    <name evidence="8" type="ORF">DDW03_00775</name>
</gene>
<evidence type="ECO:0000259" key="6">
    <source>
        <dbReference type="Pfam" id="PF08069"/>
    </source>
</evidence>
<dbReference type="PROSITE" id="PS00362">
    <property type="entry name" value="RIBOSOMAL_S15"/>
    <property type="match status" value="1"/>
</dbReference>
<reference evidence="8" key="2">
    <citation type="submission" date="2017-05" db="EMBL/GenBank/DDBJ databases">
        <authorList>
            <person name="Song R."/>
            <person name="Chenine A.L."/>
            <person name="Ruprecht R.M."/>
        </authorList>
    </citation>
    <scope>NUCLEOTIDE SEQUENCE</scope>
    <source>
        <strain evidence="8">SCGC AB-777_F03</strain>
    </source>
</reference>
<dbReference type="Pfam" id="PF08069">
    <property type="entry name" value="Ribosomal_S13_N"/>
    <property type="match status" value="1"/>
</dbReference>
<sequence>MENNQISKEQINDIIKELWNKGYTPSQIGRELKEKYGVKVKEILNKKLVKYATKELNLKQEIPEDLLYLFKKINGILKHLELHRKDIVTKKKLEELESRVKSLIKYYKKNKKLPQTFEYSRDIAKMYGYS</sequence>
<comment type="similarity">
    <text evidence="1 5">Belongs to the universal ribosomal protein uS15 family.</text>
</comment>
<dbReference type="EMBL" id="QEFP01000002">
    <property type="protein sequence ID" value="PVU68858.1"/>
    <property type="molecule type" value="Genomic_DNA"/>
</dbReference>
<comment type="caution">
    <text evidence="8">The sequence shown here is derived from an EMBL/GenBank/DDBJ whole genome shotgun (WGS) entry which is preliminary data.</text>
</comment>
<accession>A0A2T9WLZ7</accession>
<dbReference type="SMART" id="SM01387">
    <property type="entry name" value="Ribosomal_S15"/>
    <property type="match status" value="1"/>
</dbReference>
<dbReference type="InterPro" id="IPR012606">
    <property type="entry name" value="Ribosomal_uS15_N"/>
</dbReference>
<evidence type="ECO:0000256" key="2">
    <source>
        <dbReference type="ARBA" id="ARBA00022980"/>
    </source>
</evidence>
<keyword evidence="2 5" id="KW-0689">Ribosomal protein</keyword>
<dbReference type="InterPro" id="IPR009068">
    <property type="entry name" value="uS15_NS1_RNA-bd_sf"/>
</dbReference>
<proteinExistence type="inferred from homology"/>
<evidence type="ECO:0000256" key="1">
    <source>
        <dbReference type="ARBA" id="ARBA00008434"/>
    </source>
</evidence>
<evidence type="ECO:0000313" key="8">
    <source>
        <dbReference type="EMBL" id="PVU68858.1"/>
    </source>
</evidence>
<reference evidence="8" key="1">
    <citation type="journal article" date="2015" name="Appl. Environ. Microbiol.">
        <title>Nanoarchaeota, Their Sulfolobales Host, and Nanoarchaeota Virus Distribution across Yellowstone National Park Hot Springs.</title>
        <authorList>
            <person name="Munson-McGee J.H."/>
            <person name="Field E.K."/>
            <person name="Bateson M."/>
            <person name="Rooney C."/>
            <person name="Stepanauskas R."/>
            <person name="Young M.J."/>
        </authorList>
    </citation>
    <scope>NUCLEOTIDE SEQUENCE [LARGE SCALE GENOMIC DNA]</scope>
    <source>
        <strain evidence="8">SCGC AB-777_F03</strain>
    </source>
</reference>
<dbReference type="RefSeq" id="WP_228615080.1">
    <property type="nucleotide sequence ID" value="NZ_QEFP02000003.1"/>
</dbReference>
<reference evidence="7" key="4">
    <citation type="submission" date="2021-11" db="EMBL/GenBank/DDBJ databases">
        <authorList>
            <person name="Munson-Mcgee J."/>
            <person name="Field E."/>
            <person name="Bateson M."/>
            <person name="Rooney C."/>
            <person name="Stepanauskas R."/>
            <person name="Young M."/>
        </authorList>
    </citation>
    <scope>NUCLEOTIDE SEQUENCE</scope>
    <source>
        <strain evidence="7">SCGC AB-777_F03</strain>
    </source>
</reference>
<dbReference type="AlphaFoldDB" id="A0A2T9WLZ7"/>
<evidence type="ECO:0000256" key="3">
    <source>
        <dbReference type="ARBA" id="ARBA00023274"/>
    </source>
</evidence>
<dbReference type="InterPro" id="IPR000589">
    <property type="entry name" value="Ribosomal_uS15"/>
</dbReference>
<feature type="domain" description="Small ribosomal subunit protein uS15 N-terminal" evidence="6">
    <location>
        <begin position="5"/>
        <end position="38"/>
    </location>
</feature>
<evidence type="ECO:0000256" key="5">
    <source>
        <dbReference type="RuleBase" id="RU003919"/>
    </source>
</evidence>
<name>A0A2T9WLZ7_NANST</name>
<dbReference type="GO" id="GO:0006412">
    <property type="term" value="P:translation"/>
    <property type="evidence" value="ECO:0007669"/>
    <property type="project" value="InterPro"/>
</dbReference>
<dbReference type="SUPFAM" id="SSF47060">
    <property type="entry name" value="S15/NS1 RNA-binding domain"/>
    <property type="match status" value="1"/>
</dbReference>
<keyword evidence="3 5" id="KW-0687">Ribonucleoprotein</keyword>
<dbReference type="Proteomes" id="UP000245509">
    <property type="component" value="Unassembled WGS sequence"/>
</dbReference>
<dbReference type="Pfam" id="PF00312">
    <property type="entry name" value="Ribosomal_S15"/>
    <property type="match status" value="1"/>
</dbReference>
<dbReference type="InterPro" id="IPR023029">
    <property type="entry name" value="Ribosomal_uS15_arc_euk"/>
</dbReference>
<evidence type="ECO:0000313" key="7">
    <source>
        <dbReference type="EMBL" id="MCC5446862.1"/>
    </source>
</evidence>
<dbReference type="EMBL" id="QEFP02000003">
    <property type="protein sequence ID" value="MCC5446862.1"/>
    <property type="molecule type" value="Genomic_DNA"/>
</dbReference>
<dbReference type="Gene3D" id="1.10.287.10">
    <property type="entry name" value="S15/NS1, RNA-binding"/>
    <property type="match status" value="1"/>
</dbReference>
<protein>
    <recommendedName>
        <fullName evidence="4">30S ribosomal protein S15</fullName>
    </recommendedName>
</protein>
<organism evidence="8">
    <name type="scientific">Nanobsidianus stetteri</name>
    <dbReference type="NCBI Taxonomy" id="1294122"/>
    <lineage>
        <taxon>Archaea</taxon>
        <taxon>Nanobdellota</taxon>
        <taxon>Candidatus Nanoarchaeia</taxon>
        <taxon>Nanoarchaeales</taxon>
        <taxon>Nanopusillaceae</taxon>
        <taxon>Candidatus Nanobsidianus</taxon>
    </lineage>
</organism>
<dbReference type="GO" id="GO:0003735">
    <property type="term" value="F:structural constituent of ribosome"/>
    <property type="evidence" value="ECO:0007669"/>
    <property type="project" value="InterPro"/>
</dbReference>
<dbReference type="GO" id="GO:0070181">
    <property type="term" value="F:small ribosomal subunit rRNA binding"/>
    <property type="evidence" value="ECO:0007669"/>
    <property type="project" value="TreeGrafter"/>
</dbReference>
<evidence type="ECO:0000256" key="4">
    <source>
        <dbReference type="ARBA" id="ARBA00035313"/>
    </source>
</evidence>
<dbReference type="PANTHER" id="PTHR11885:SF6">
    <property type="entry name" value="SMALL RIBOSOMAL SUBUNIT PROTEIN US15"/>
    <property type="match status" value="1"/>
</dbReference>
<dbReference type="PANTHER" id="PTHR11885">
    <property type="entry name" value="RIBOSOMAL PROTEIN S15P/S13E"/>
    <property type="match status" value="1"/>
</dbReference>
<dbReference type="GO" id="GO:0022627">
    <property type="term" value="C:cytosolic small ribosomal subunit"/>
    <property type="evidence" value="ECO:0007669"/>
    <property type="project" value="TreeGrafter"/>
</dbReference>